<dbReference type="AlphaFoldDB" id="A0A077Z9J1"/>
<keyword evidence="2" id="KW-1185">Reference proteome</keyword>
<evidence type="ECO:0000313" key="1">
    <source>
        <dbReference type="EMBL" id="CDW56449.1"/>
    </source>
</evidence>
<protein>
    <submittedName>
        <fullName evidence="1">Uncharacterized protein</fullName>
    </submittedName>
</protein>
<accession>A0A077Z9J1</accession>
<evidence type="ECO:0000313" key="2">
    <source>
        <dbReference type="Proteomes" id="UP000030665"/>
    </source>
</evidence>
<dbReference type="EMBL" id="HG806041">
    <property type="protein sequence ID" value="CDW56449.1"/>
    <property type="molecule type" value="Genomic_DNA"/>
</dbReference>
<name>A0A077Z9J1_TRITR</name>
<dbReference type="Proteomes" id="UP000030665">
    <property type="component" value="Unassembled WGS sequence"/>
</dbReference>
<proteinExistence type="predicted"/>
<reference evidence="1" key="2">
    <citation type="submission" date="2014-03" db="EMBL/GenBank/DDBJ databases">
        <title>The whipworm genome and dual-species transcriptomics of an intimate host-pathogen interaction.</title>
        <authorList>
            <person name="Foth B.J."/>
            <person name="Tsai I.J."/>
            <person name="Reid A.J."/>
            <person name="Bancroft A.J."/>
            <person name="Nichol S."/>
            <person name="Tracey A."/>
            <person name="Holroyd N."/>
            <person name="Cotton J.A."/>
            <person name="Stanley E.J."/>
            <person name="Zarowiecki M."/>
            <person name="Liu J.Z."/>
            <person name="Huckvale T."/>
            <person name="Cooper P.J."/>
            <person name="Grencis R.K."/>
            <person name="Berriman M."/>
        </authorList>
    </citation>
    <scope>NUCLEOTIDE SEQUENCE [LARGE SCALE GENOMIC DNA]</scope>
</reference>
<organism evidence="1 2">
    <name type="scientific">Trichuris trichiura</name>
    <name type="common">Whipworm</name>
    <name type="synonym">Trichocephalus trichiurus</name>
    <dbReference type="NCBI Taxonomy" id="36087"/>
    <lineage>
        <taxon>Eukaryota</taxon>
        <taxon>Metazoa</taxon>
        <taxon>Ecdysozoa</taxon>
        <taxon>Nematoda</taxon>
        <taxon>Enoplea</taxon>
        <taxon>Dorylaimia</taxon>
        <taxon>Trichinellida</taxon>
        <taxon>Trichuridae</taxon>
        <taxon>Trichuris</taxon>
    </lineage>
</organism>
<sequence>MCDEQESLECVSNDGQPNRTFKSASQVDPRNIIKITGLIKKEGDGTFAVAISKDGKEYYVPYSVAREALLPQLLDMYENDVECEVRPNSVVGTKKVNKCDSKA</sequence>
<reference evidence="1" key="1">
    <citation type="submission" date="2014-01" db="EMBL/GenBank/DDBJ databases">
        <authorList>
            <person name="Aslett M."/>
        </authorList>
    </citation>
    <scope>NUCLEOTIDE SEQUENCE</scope>
</reference>
<gene>
    <name evidence="1" type="ORF">TTRE_0000472901</name>
</gene>